<feature type="compositionally biased region" description="Polar residues" evidence="1">
    <location>
        <begin position="1"/>
        <end position="19"/>
    </location>
</feature>
<feature type="non-terminal residue" evidence="2">
    <location>
        <position position="138"/>
    </location>
</feature>
<feature type="compositionally biased region" description="Basic and acidic residues" evidence="1">
    <location>
        <begin position="126"/>
        <end position="138"/>
    </location>
</feature>
<dbReference type="AlphaFoldDB" id="A0A0J7Z5Z5"/>
<dbReference type="EMBL" id="KQ106089">
    <property type="protein sequence ID" value="KMS70912.1"/>
    <property type="molecule type" value="Genomic_DNA"/>
</dbReference>
<feature type="region of interest" description="Disordered" evidence="1">
    <location>
        <begin position="1"/>
        <end position="28"/>
    </location>
</feature>
<feature type="region of interest" description="Disordered" evidence="1">
    <location>
        <begin position="119"/>
        <end position="138"/>
    </location>
</feature>
<proteinExistence type="predicted"/>
<organism evidence="2 3">
    <name type="scientific">Beta vulgaris subsp. vulgaris</name>
    <name type="common">Beet</name>
    <dbReference type="NCBI Taxonomy" id="3555"/>
    <lineage>
        <taxon>Eukaryota</taxon>
        <taxon>Viridiplantae</taxon>
        <taxon>Streptophyta</taxon>
        <taxon>Embryophyta</taxon>
        <taxon>Tracheophyta</taxon>
        <taxon>Spermatophyta</taxon>
        <taxon>Magnoliopsida</taxon>
        <taxon>eudicotyledons</taxon>
        <taxon>Gunneridae</taxon>
        <taxon>Pentapetalae</taxon>
        <taxon>Caryophyllales</taxon>
        <taxon>Chenopodiaceae</taxon>
        <taxon>Betoideae</taxon>
        <taxon>Beta</taxon>
    </lineage>
</organism>
<feature type="region of interest" description="Disordered" evidence="1">
    <location>
        <begin position="65"/>
        <end position="102"/>
    </location>
</feature>
<name>A0A0J7Z5Z5_BETVV</name>
<evidence type="ECO:0000313" key="3">
    <source>
        <dbReference type="Proteomes" id="UP000035740"/>
    </source>
</evidence>
<protein>
    <submittedName>
        <fullName evidence="2">Uncharacterized protein</fullName>
    </submittedName>
</protein>
<sequence>GSQKSEIEATSLSQPTMSQVRRRLPMPRIRDWKTAVNRRTPLSRPSSTDKLQVLYENEAFGTEAVNEGSPWQDLEEPKPGDPISDLCDPDLEPLPPVITQSPFPKRTTIMQNVMKFEASVSPDSADGDKDYFSRRHMR</sequence>
<evidence type="ECO:0000256" key="1">
    <source>
        <dbReference type="SAM" id="MobiDB-lite"/>
    </source>
</evidence>
<accession>A0A0J7Z5Z5</accession>
<reference evidence="2 3" key="1">
    <citation type="journal article" date="2014" name="Nature">
        <title>The genome of the recently domesticated crop plant sugar beet (Beta vulgaris).</title>
        <authorList>
            <person name="Dohm J.C."/>
            <person name="Minoche A.E."/>
            <person name="Holtgrawe D."/>
            <person name="Capella-Gutierrez S."/>
            <person name="Zakrzewski F."/>
            <person name="Tafer H."/>
            <person name="Rupp O."/>
            <person name="Sorensen T.R."/>
            <person name="Stracke R."/>
            <person name="Reinhardt R."/>
            <person name="Goesmann A."/>
            <person name="Kraft T."/>
            <person name="Schulz B."/>
            <person name="Stadler P.F."/>
            <person name="Schmidt T."/>
            <person name="Gabaldon T."/>
            <person name="Lehrach H."/>
            <person name="Weisshaar B."/>
            <person name="Himmelbauer H."/>
        </authorList>
    </citation>
    <scope>NUCLEOTIDE SEQUENCE [LARGE SCALE GENOMIC DNA]</scope>
    <source>
        <tissue evidence="2">Taproot</tissue>
    </source>
</reference>
<dbReference type="Proteomes" id="UP000035740">
    <property type="component" value="Unassembled WGS sequence"/>
</dbReference>
<feature type="non-terminal residue" evidence="2">
    <location>
        <position position="1"/>
    </location>
</feature>
<keyword evidence="3" id="KW-1185">Reference proteome</keyword>
<gene>
    <name evidence="2" type="ORF">BVRB_034110</name>
</gene>
<dbReference type="Gramene" id="KMS70912">
    <property type="protein sequence ID" value="KMS70912"/>
    <property type="gene ID" value="BVRB_034110"/>
</dbReference>
<evidence type="ECO:0000313" key="2">
    <source>
        <dbReference type="EMBL" id="KMS70912.1"/>
    </source>
</evidence>